<name>A0A7S1PK66_NEODS</name>
<protein>
    <recommendedName>
        <fullName evidence="3">N-terminal acetyltransferase B complex subunit MDM20 homolog</fullName>
    </recommendedName>
</protein>
<evidence type="ECO:0000313" key="2">
    <source>
        <dbReference type="EMBL" id="CAD9089400.1"/>
    </source>
</evidence>
<organism evidence="2">
    <name type="scientific">Neobodo designis</name>
    <name type="common">Flagellated protozoan</name>
    <name type="synonym">Bodo designis</name>
    <dbReference type="NCBI Taxonomy" id="312471"/>
    <lineage>
        <taxon>Eukaryota</taxon>
        <taxon>Discoba</taxon>
        <taxon>Euglenozoa</taxon>
        <taxon>Kinetoplastea</taxon>
        <taxon>Metakinetoplastina</taxon>
        <taxon>Neobodonida</taxon>
        <taxon>Neobodo</taxon>
    </lineage>
</organism>
<accession>A0A7S1PK66</accession>
<dbReference type="PANTHER" id="PTHR22767">
    <property type="entry name" value="N-TERMINAL ACETYLTRANSFERASE-RELATED"/>
    <property type="match status" value="1"/>
</dbReference>
<dbReference type="AlphaFoldDB" id="A0A7S1PK66"/>
<gene>
    <name evidence="2" type="ORF">NDES1114_LOCUS962</name>
</gene>
<dbReference type="InterPro" id="IPR011990">
    <property type="entry name" value="TPR-like_helical_dom_sf"/>
</dbReference>
<dbReference type="GO" id="GO:0031416">
    <property type="term" value="C:NatB complex"/>
    <property type="evidence" value="ECO:0007669"/>
    <property type="project" value="TreeGrafter"/>
</dbReference>
<evidence type="ECO:0008006" key="3">
    <source>
        <dbReference type="Google" id="ProtNLM"/>
    </source>
</evidence>
<sequence length="890" mass="96429">MAKRQTADDAAAKAMDHLDRRDVSAAEVVLEPWLAKEPQHHALRAANALLLLTKNETEDAIEEALALERDEPVDPKAVNACVHVLQRTCQWDAVVRLYQRVIPILSKGSPDRSASENLALTFARMHRYPEMQKECAKLAKDSGEAQYTVWGTMANLLAVPAGDSNSILLKLAARVVDKQILDSPAIKVTPEHCAMYLEALERQNAFDDALKFIASKRFRALGPADRLHQYARVAQRAGDAVLAAAIGRHLWALEPENWTFFTMVADGIANASPEGLRETKTVTFEDAEPLEVRVLNDGEATALDVLASIQKALPDPNAPPRGLLLEKMELLFRTGAAPADLKTLVRDFCVRNGPRPSCFLDVVKYIPVGSDVAWLTDIGGDAAESLDDHRRVTLRLQLTGAIDRSISTSDEATIAHLKSVLAALDKCPKPAELGDSAHPWAQLLSTACNAIGRRIHALKGDDTARRAWAALGARVVAVGPEKHKFPMVHLFGVLFAQILGYHDIAAVDALDFKSVQLDSMAFFCLAEVRESHDMVRAFHYAAHAHQWYGRFESDTSALVAKTFQNCAWTQISQLRQFQQAIANSVSRAEWYALYAALSTLSSENQATLIAEVRRLRLLVQVLRVDSKDAVANDDRSSVAAAAFLELPNSDLQKELLDSLLPPTSTPAQRSAEAHGICAFFLCLRDLALFVVRATAPKPSKADKKAKKAAAQTPQQPLQLLMDDAELGLESRVARSSCASTAVPIVALVRSIVKGDGTAGKAELAAVEAALDAYATRAENDDANALRPCLWPELPVVVSALRLLAPVATKAGVPVKAWAGRVSKALHKAEDVCTAAAASAPVFGDAPLVEQLSLTPAGETVTGNLHRATFEKLAHALKAATMELDALTNMK</sequence>
<dbReference type="EMBL" id="HBGF01001391">
    <property type="protein sequence ID" value="CAD9089400.1"/>
    <property type="molecule type" value="Transcribed_RNA"/>
</dbReference>
<evidence type="ECO:0000256" key="1">
    <source>
        <dbReference type="ARBA" id="ARBA00006298"/>
    </source>
</evidence>
<dbReference type="SUPFAM" id="SSF48452">
    <property type="entry name" value="TPR-like"/>
    <property type="match status" value="1"/>
</dbReference>
<dbReference type="Pfam" id="PF09797">
    <property type="entry name" value="NatB_MDM20"/>
    <property type="match status" value="1"/>
</dbReference>
<dbReference type="Gene3D" id="1.25.40.1040">
    <property type="match status" value="1"/>
</dbReference>
<proteinExistence type="inferred from homology"/>
<dbReference type="InterPro" id="IPR019183">
    <property type="entry name" value="NAA25_NatB_aux_su"/>
</dbReference>
<reference evidence="2" key="1">
    <citation type="submission" date="2021-01" db="EMBL/GenBank/DDBJ databases">
        <authorList>
            <person name="Corre E."/>
            <person name="Pelletier E."/>
            <person name="Niang G."/>
            <person name="Scheremetjew M."/>
            <person name="Finn R."/>
            <person name="Kale V."/>
            <person name="Holt S."/>
            <person name="Cochrane G."/>
            <person name="Meng A."/>
            <person name="Brown T."/>
            <person name="Cohen L."/>
        </authorList>
    </citation>
    <scope>NUCLEOTIDE SEQUENCE</scope>
    <source>
        <strain evidence="2">CCAP 1951/1</strain>
    </source>
</reference>
<dbReference type="PANTHER" id="PTHR22767:SF3">
    <property type="entry name" value="N-ALPHA-ACETYLTRANSFERASE 25, NATB AUXILIARY SUBUNIT"/>
    <property type="match status" value="1"/>
</dbReference>
<comment type="similarity">
    <text evidence="1">Belongs to the MDM20/NAA25 family.</text>
</comment>